<keyword evidence="2" id="KW-1133">Transmembrane helix</keyword>
<dbReference type="EMBL" id="CALTRL010002132">
    <property type="protein sequence ID" value="CAH7674789.1"/>
    <property type="molecule type" value="Genomic_DNA"/>
</dbReference>
<dbReference type="Proteomes" id="UP001153365">
    <property type="component" value="Unassembled WGS sequence"/>
</dbReference>
<evidence type="ECO:0000256" key="1">
    <source>
        <dbReference type="SAM" id="MobiDB-lite"/>
    </source>
</evidence>
<accession>A0AAV0AWZ9</accession>
<comment type="caution">
    <text evidence="3">The sequence shown here is derived from an EMBL/GenBank/DDBJ whole genome shotgun (WGS) entry which is preliminary data.</text>
</comment>
<evidence type="ECO:0000313" key="3">
    <source>
        <dbReference type="EMBL" id="CAH7674789.1"/>
    </source>
</evidence>
<evidence type="ECO:0000256" key="2">
    <source>
        <dbReference type="SAM" id="Phobius"/>
    </source>
</evidence>
<evidence type="ECO:0000313" key="4">
    <source>
        <dbReference type="Proteomes" id="UP001153365"/>
    </source>
</evidence>
<feature type="region of interest" description="Disordered" evidence="1">
    <location>
        <begin position="254"/>
        <end position="383"/>
    </location>
</feature>
<proteinExistence type="predicted"/>
<sequence length="383" mass="41505">CQVYSLPAANDIITAYELATLRWDPNCLKDEKSIDIYLQSIDAGQPVHVWKSITTSSGKLETRFIPDWWNSTSDSSFQLLITGSDLPAWAGHGPGPTFHVHFDGNIPSSVGIRPKGASSQVGGISVEVINGISHHSHGLTGGRLGAAIFMPIIAVVVSIIVYVLISRKRTGEASKRWSQYVDQRMSMVGGSDWDLAAPNTLRSIPRSRAESIIRHSASLPPRPLSQLNPRASVYSSDPRLSAYSAFPRMSVHSNNLSLGGPPSTNSSAFQNRQSKVSFADPPSIAGTRTDPLPGAYRPGHRANNSTAARSTSNLRFEVGLVPPSTEASSEKSRLRNNTKQSDKDSENSELIGMKTLDTGASALSPDEALRQYTLRREKSKKQS</sequence>
<feature type="compositionally biased region" description="Polar residues" evidence="1">
    <location>
        <begin position="254"/>
        <end position="276"/>
    </location>
</feature>
<feature type="non-terminal residue" evidence="3">
    <location>
        <position position="1"/>
    </location>
</feature>
<feature type="compositionally biased region" description="Polar residues" evidence="1">
    <location>
        <begin position="302"/>
        <end position="314"/>
    </location>
</feature>
<protein>
    <submittedName>
        <fullName evidence="3">Uncharacterized protein</fullName>
    </submittedName>
</protein>
<reference evidence="3" key="1">
    <citation type="submission" date="2022-06" db="EMBL/GenBank/DDBJ databases">
        <authorList>
            <consortium name="SYNGENTA / RWTH Aachen University"/>
        </authorList>
    </citation>
    <scope>NUCLEOTIDE SEQUENCE</scope>
</reference>
<keyword evidence="2" id="KW-0812">Transmembrane</keyword>
<keyword evidence="4" id="KW-1185">Reference proteome</keyword>
<name>A0AAV0AWZ9_PHAPC</name>
<gene>
    <name evidence="3" type="ORF">PPACK8108_LOCUS9724</name>
</gene>
<keyword evidence="2" id="KW-0472">Membrane</keyword>
<dbReference type="AlphaFoldDB" id="A0AAV0AWZ9"/>
<feature type="transmembrane region" description="Helical" evidence="2">
    <location>
        <begin position="144"/>
        <end position="165"/>
    </location>
</feature>
<organism evidence="3 4">
    <name type="scientific">Phakopsora pachyrhizi</name>
    <name type="common">Asian soybean rust disease fungus</name>
    <dbReference type="NCBI Taxonomy" id="170000"/>
    <lineage>
        <taxon>Eukaryota</taxon>
        <taxon>Fungi</taxon>
        <taxon>Dikarya</taxon>
        <taxon>Basidiomycota</taxon>
        <taxon>Pucciniomycotina</taxon>
        <taxon>Pucciniomycetes</taxon>
        <taxon>Pucciniales</taxon>
        <taxon>Phakopsoraceae</taxon>
        <taxon>Phakopsora</taxon>
    </lineage>
</organism>